<gene>
    <name evidence="9" type="ORF">ACFSC0_20975</name>
</gene>
<dbReference type="Gene3D" id="2.60.120.310">
    <property type="entry name" value="Copper type II, ascorbate-dependent monooxygenase, N-terminal domain"/>
    <property type="match status" value="1"/>
</dbReference>
<dbReference type="PROSITE" id="PS51007">
    <property type="entry name" value="CYTC"/>
    <property type="match status" value="1"/>
</dbReference>
<dbReference type="InterPro" id="IPR036939">
    <property type="entry name" value="Cu2_ascorb_mOase_N_sf"/>
</dbReference>
<keyword evidence="5" id="KW-0732">Signal</keyword>
<protein>
    <submittedName>
        <fullName evidence="9">Redoxin family protein</fullName>
    </submittedName>
</protein>
<evidence type="ECO:0000259" key="8">
    <source>
        <dbReference type="PROSITE" id="PS51352"/>
    </source>
</evidence>
<dbReference type="EMBL" id="JBHUEY010000012">
    <property type="protein sequence ID" value="MFD1785879.1"/>
    <property type="molecule type" value="Genomic_DNA"/>
</dbReference>
<evidence type="ECO:0000256" key="5">
    <source>
        <dbReference type="SAM" id="SignalP"/>
    </source>
</evidence>
<accession>A0ABW4N7J7</accession>
<dbReference type="SUPFAM" id="SSF52833">
    <property type="entry name" value="Thioredoxin-like"/>
    <property type="match status" value="1"/>
</dbReference>
<dbReference type="Gene3D" id="3.40.30.10">
    <property type="entry name" value="Glutaredoxin"/>
    <property type="match status" value="1"/>
</dbReference>
<dbReference type="InterPro" id="IPR011992">
    <property type="entry name" value="EF-hand-dom_pair"/>
</dbReference>
<feature type="domain" description="Cytochrome c" evidence="7">
    <location>
        <begin position="215"/>
        <end position="298"/>
    </location>
</feature>
<keyword evidence="4" id="KW-0349">Heme</keyword>
<keyword evidence="3" id="KW-1015">Disulfide bond</keyword>
<dbReference type="Gene3D" id="2.60.120.230">
    <property type="match status" value="1"/>
</dbReference>
<dbReference type="SUPFAM" id="SSF47473">
    <property type="entry name" value="EF-hand"/>
    <property type="match status" value="1"/>
</dbReference>
<dbReference type="RefSeq" id="WP_377283455.1">
    <property type="nucleotide sequence ID" value="NZ_JBHRSI010000009.1"/>
</dbReference>
<evidence type="ECO:0000256" key="3">
    <source>
        <dbReference type="ARBA" id="ARBA00023157"/>
    </source>
</evidence>
<dbReference type="InterPro" id="IPR009056">
    <property type="entry name" value="Cyt_c-like_dom"/>
</dbReference>
<proteinExistence type="predicted"/>
<feature type="domain" description="EF-hand" evidence="6">
    <location>
        <begin position="632"/>
        <end position="658"/>
    </location>
</feature>
<comment type="caution">
    <text evidence="9">The sequence shown here is derived from an EMBL/GenBank/DDBJ whole genome shotgun (WGS) entry which is preliminary data.</text>
</comment>
<evidence type="ECO:0000313" key="9">
    <source>
        <dbReference type="EMBL" id="MFD1785879.1"/>
    </source>
</evidence>
<organism evidence="9 10">
    <name type="scientific">Phenylobacterium terrae</name>
    <dbReference type="NCBI Taxonomy" id="2665495"/>
    <lineage>
        <taxon>Bacteria</taxon>
        <taxon>Pseudomonadati</taxon>
        <taxon>Pseudomonadota</taxon>
        <taxon>Alphaproteobacteria</taxon>
        <taxon>Caulobacterales</taxon>
        <taxon>Caulobacteraceae</taxon>
        <taxon>Phenylobacterium</taxon>
    </lineage>
</organism>
<feature type="chain" id="PRO_5046991126" evidence="5">
    <location>
        <begin position="25"/>
        <end position="667"/>
    </location>
</feature>
<dbReference type="InterPro" id="IPR036249">
    <property type="entry name" value="Thioredoxin-like_sf"/>
</dbReference>
<evidence type="ECO:0000256" key="4">
    <source>
        <dbReference type="PROSITE-ProRule" id="PRU00433"/>
    </source>
</evidence>
<dbReference type="Gene3D" id="1.10.238.10">
    <property type="entry name" value="EF-hand"/>
    <property type="match status" value="1"/>
</dbReference>
<dbReference type="PANTHER" id="PTHR43640">
    <property type="entry name" value="OS07G0260300 PROTEIN"/>
    <property type="match status" value="1"/>
</dbReference>
<keyword evidence="1 4" id="KW-0479">Metal-binding</keyword>
<dbReference type="InterPro" id="IPR002048">
    <property type="entry name" value="EF_hand_dom"/>
</dbReference>
<dbReference type="InterPro" id="IPR014784">
    <property type="entry name" value="Cu2_ascorb_mOase-like_C"/>
</dbReference>
<dbReference type="InterPro" id="IPR047262">
    <property type="entry name" value="PRX-like1"/>
</dbReference>
<reference evidence="10" key="1">
    <citation type="journal article" date="2019" name="Int. J. Syst. Evol. Microbiol.">
        <title>The Global Catalogue of Microorganisms (GCM) 10K type strain sequencing project: providing services to taxonomists for standard genome sequencing and annotation.</title>
        <authorList>
            <consortium name="The Broad Institute Genomics Platform"/>
            <consortium name="The Broad Institute Genome Sequencing Center for Infectious Disease"/>
            <person name="Wu L."/>
            <person name="Ma J."/>
        </authorList>
    </citation>
    <scope>NUCLEOTIDE SEQUENCE [LARGE SCALE GENOMIC DNA]</scope>
    <source>
        <strain evidence="10">DFY28</strain>
    </source>
</reference>
<keyword evidence="2 4" id="KW-0408">Iron</keyword>
<dbReference type="PANTHER" id="PTHR43640:SF1">
    <property type="entry name" value="THIOREDOXIN-DEPENDENT PEROXIREDOXIN"/>
    <property type="match status" value="1"/>
</dbReference>
<sequence length="667" mass="72696">MKLVLAAAALAGSLALAAFGGAPAAQPAAAGAPAQVDNFRLTDHTRFAHDLHYYGYAPAIVVMSQANGTGFSRAAAVELQKLSDAYAGKGVVFFMLNSAEGREAVAAEAKSQGFVIPVLIDELQLVGEQLGVAREGEVFVIDPKTWTVAYRGPLDDRFGRAAVDPRTPVRSPYARQAIEALLAGKAAPAPRAPMTAGKAIDFPARAAKASFATISYARQIAPILQEKCVSCHIKGGIAPFAMDSYEVVKGFSPMIRETIRTRRMPPYFADPHIGTFRNDQGLSPEQTKAIVHWIEAGAPRGDGPDPLLANAGKTAPEWPAHLGEPDVVVELPAFTVPATGLVDYQFMRVENPFKEDTFLRAIAMKPGDRRVLHHVVSNHVPDRTRPRTIPGGSVGSYTPGAEAQVIPDEAGAPVPGGGQLNFQMHYTTMGAETVDKTLVGFYLAKEKPKYIRRSIVIGDFGLRIPAGAQRHTEVAYLTLPADAYLYTLYPHAHYRGIHVELKMIAPDGTETMLLSLPRYDFNWQRDYDPVEPILAKAGSKLVATWVYDNSKHNVANPDPTRDVTWGEQTPDEMMYFRINYRWADETVDRVRNDLQVELARSMMLGMLDNDVDGLLRPEELRGFLAAGIKPRFAALDRNGDGGLDKAELEAAMPRGAFAREMLDTPDL</sequence>
<keyword evidence="10" id="KW-1185">Reference proteome</keyword>
<evidence type="ECO:0000259" key="6">
    <source>
        <dbReference type="PROSITE" id="PS50222"/>
    </source>
</evidence>
<dbReference type="PROSITE" id="PS50222">
    <property type="entry name" value="EF_HAND_2"/>
    <property type="match status" value="1"/>
</dbReference>
<dbReference type="Pfam" id="PF08534">
    <property type="entry name" value="Redoxin"/>
    <property type="match status" value="1"/>
</dbReference>
<name>A0ABW4N7J7_9CAUL</name>
<evidence type="ECO:0000256" key="2">
    <source>
        <dbReference type="ARBA" id="ARBA00023004"/>
    </source>
</evidence>
<dbReference type="PROSITE" id="PS51352">
    <property type="entry name" value="THIOREDOXIN_2"/>
    <property type="match status" value="1"/>
</dbReference>
<dbReference type="InterPro" id="IPR013766">
    <property type="entry name" value="Thioredoxin_domain"/>
</dbReference>
<evidence type="ECO:0000259" key="7">
    <source>
        <dbReference type="PROSITE" id="PS51007"/>
    </source>
</evidence>
<evidence type="ECO:0000256" key="1">
    <source>
        <dbReference type="ARBA" id="ARBA00022723"/>
    </source>
</evidence>
<evidence type="ECO:0000313" key="10">
    <source>
        <dbReference type="Proteomes" id="UP001597237"/>
    </source>
</evidence>
<feature type="domain" description="Thioredoxin" evidence="8">
    <location>
        <begin position="18"/>
        <end position="183"/>
    </location>
</feature>
<dbReference type="InterPro" id="IPR013740">
    <property type="entry name" value="Redoxin"/>
</dbReference>
<dbReference type="InterPro" id="IPR008977">
    <property type="entry name" value="PHM/PNGase_F_dom_sf"/>
</dbReference>
<dbReference type="SUPFAM" id="SSF49742">
    <property type="entry name" value="PHM/PNGase F"/>
    <property type="match status" value="2"/>
</dbReference>
<feature type="signal peptide" evidence="5">
    <location>
        <begin position="1"/>
        <end position="24"/>
    </location>
</feature>
<dbReference type="Proteomes" id="UP001597237">
    <property type="component" value="Unassembled WGS sequence"/>
</dbReference>